<dbReference type="PROSITE" id="PS51257">
    <property type="entry name" value="PROKAR_LIPOPROTEIN"/>
    <property type="match status" value="1"/>
</dbReference>
<accession>A0A927K4J1</accession>
<keyword evidence="5" id="KW-1185">Reference proteome</keyword>
<feature type="signal peptide" evidence="2">
    <location>
        <begin position="1"/>
        <end position="27"/>
    </location>
</feature>
<dbReference type="AlphaFoldDB" id="A0A927K4J1"/>
<sequence length="193" mass="20986">MRVRRWGAGLVWVPLVLPLMLSGCSDADGSSSPSTPSSPSQQSSPSPDATPTDEGLSIPSEAVGTDEASAKAFVRYWFEVLSEAMTTGDTKAALALSTKQCQSCQSITGRIDNVYNKGGRLKTDGWFADRFVPDSPSKLKTPAYFIRVRQSPRALINSDGEVVDRTMREATAMRIVLKRSSGAWRVSRLDVIR</sequence>
<dbReference type="InterPro" id="IPR046281">
    <property type="entry name" value="DUF6318"/>
</dbReference>
<keyword evidence="2" id="KW-0732">Signal</keyword>
<dbReference type="Pfam" id="PF19843">
    <property type="entry name" value="DUF6318"/>
    <property type="match status" value="1"/>
</dbReference>
<dbReference type="EMBL" id="JACYXZ010000003">
    <property type="protein sequence ID" value="MBD8870567.1"/>
    <property type="molecule type" value="Genomic_DNA"/>
</dbReference>
<evidence type="ECO:0000256" key="1">
    <source>
        <dbReference type="SAM" id="MobiDB-lite"/>
    </source>
</evidence>
<proteinExistence type="predicted"/>
<feature type="chain" id="PRO_5037341866" description="DUF6318 domain-containing protein" evidence="2">
    <location>
        <begin position="28"/>
        <end position="193"/>
    </location>
</feature>
<evidence type="ECO:0000259" key="3">
    <source>
        <dbReference type="Pfam" id="PF19843"/>
    </source>
</evidence>
<feature type="compositionally biased region" description="Low complexity" evidence="1">
    <location>
        <begin position="26"/>
        <end position="53"/>
    </location>
</feature>
<comment type="caution">
    <text evidence="4">The sequence shown here is derived from an EMBL/GenBank/DDBJ whole genome shotgun (WGS) entry which is preliminary data.</text>
</comment>
<gene>
    <name evidence="4" type="ORF">IE331_13105</name>
</gene>
<name>A0A927K4J1_9ACTN</name>
<dbReference type="Proteomes" id="UP000616839">
    <property type="component" value="Unassembled WGS sequence"/>
</dbReference>
<dbReference type="RefSeq" id="WP_192143852.1">
    <property type="nucleotide sequence ID" value="NZ_JACYXZ010000003.1"/>
</dbReference>
<feature type="region of interest" description="Disordered" evidence="1">
    <location>
        <begin position="26"/>
        <end position="62"/>
    </location>
</feature>
<evidence type="ECO:0000313" key="5">
    <source>
        <dbReference type="Proteomes" id="UP000616839"/>
    </source>
</evidence>
<evidence type="ECO:0000256" key="2">
    <source>
        <dbReference type="SAM" id="SignalP"/>
    </source>
</evidence>
<reference evidence="4" key="1">
    <citation type="submission" date="2020-09" db="EMBL/GenBank/DDBJ databases">
        <title>Nocardioides sp. strain MJB4 16S ribosomal RNA gene Genome sequencing and assembly.</title>
        <authorList>
            <person name="Kim I."/>
        </authorList>
    </citation>
    <scope>NUCLEOTIDE SEQUENCE</scope>
    <source>
        <strain evidence="4">MJB4</strain>
    </source>
</reference>
<feature type="domain" description="DUF6318" evidence="3">
    <location>
        <begin position="59"/>
        <end position="188"/>
    </location>
</feature>
<protein>
    <recommendedName>
        <fullName evidence="3">DUF6318 domain-containing protein</fullName>
    </recommendedName>
</protein>
<organism evidence="4 5">
    <name type="scientific">Nocardioides donggukensis</name>
    <dbReference type="NCBI Taxonomy" id="2774019"/>
    <lineage>
        <taxon>Bacteria</taxon>
        <taxon>Bacillati</taxon>
        <taxon>Actinomycetota</taxon>
        <taxon>Actinomycetes</taxon>
        <taxon>Propionibacteriales</taxon>
        <taxon>Nocardioidaceae</taxon>
        <taxon>Nocardioides</taxon>
    </lineage>
</organism>
<evidence type="ECO:0000313" key="4">
    <source>
        <dbReference type="EMBL" id="MBD8870567.1"/>
    </source>
</evidence>